<dbReference type="eggNOG" id="COG0110">
    <property type="taxonomic scope" value="Bacteria"/>
</dbReference>
<dbReference type="InterPro" id="IPR011004">
    <property type="entry name" value="Trimer_LpxA-like_sf"/>
</dbReference>
<dbReference type="InterPro" id="IPR018357">
    <property type="entry name" value="Hexapep_transf_CS"/>
</dbReference>
<comment type="similarity">
    <text evidence="1 5">Belongs to the transferase hexapeptide repeat family.</text>
</comment>
<protein>
    <recommendedName>
        <fullName evidence="5">Acetyltransferase</fullName>
        <ecNumber evidence="5">2.3.1.-</ecNumber>
    </recommendedName>
</protein>
<evidence type="ECO:0000256" key="2">
    <source>
        <dbReference type="ARBA" id="ARBA00022679"/>
    </source>
</evidence>
<dbReference type="InterPro" id="IPR039369">
    <property type="entry name" value="LacA-like"/>
</dbReference>
<dbReference type="SMART" id="SM01266">
    <property type="entry name" value="Mac"/>
    <property type="match status" value="1"/>
</dbReference>
<sequence>MEDEKLWQRMLSGKMYNDLSSELMRKRNDVVLLTNRYNRSYGEAQRVRESILRDILGGMGENVNFEPDFRCEFGSNIFIGNNFFANFDCVILDCNRIVIGNNVLFGPRVGLYAGNHAIHPEDRVAGGCYSKPITIGDNVWVGAGVHIMGGVTIGRNSIIGAGSVVTKDIPENVIAAGLPCRMIREITEEDRNPDF</sequence>
<dbReference type="GO" id="GO:0008870">
    <property type="term" value="F:galactoside O-acetyltransferase activity"/>
    <property type="evidence" value="ECO:0007669"/>
    <property type="project" value="TreeGrafter"/>
</dbReference>
<dbReference type="HOGENOM" id="CLU_051638_3_0_10"/>
<name>S0FCP7_9BACT</name>
<dbReference type="PANTHER" id="PTHR43017:SF1">
    <property type="entry name" value="ACETYLTRANSFERASE YJL218W-RELATED"/>
    <property type="match status" value="1"/>
</dbReference>
<evidence type="ECO:0000256" key="5">
    <source>
        <dbReference type="RuleBase" id="RU367021"/>
    </source>
</evidence>
<dbReference type="Pfam" id="PF12464">
    <property type="entry name" value="Mac"/>
    <property type="match status" value="1"/>
</dbReference>
<evidence type="ECO:0000259" key="6">
    <source>
        <dbReference type="SMART" id="SM01266"/>
    </source>
</evidence>
<keyword evidence="3" id="KW-0677">Repeat</keyword>
<reference evidence="7 8" key="1">
    <citation type="submission" date="2008-12" db="EMBL/GenBank/DDBJ databases">
        <authorList>
            <person name="Fulton L."/>
            <person name="Clifton S."/>
            <person name="Fulton B."/>
            <person name="Xu J."/>
            <person name="Minx P."/>
            <person name="Pepin K.H."/>
            <person name="Johnson M."/>
            <person name="Bhonagiri V."/>
            <person name="Nash W.E."/>
            <person name="Mardis E.R."/>
            <person name="Wilson R.K."/>
        </authorList>
    </citation>
    <scope>NUCLEOTIDE SEQUENCE [LARGE SCALE GENOMIC DNA]</scope>
    <source>
        <strain evidence="7 8">DSM 18228</strain>
    </source>
</reference>
<dbReference type="InterPro" id="IPR001451">
    <property type="entry name" value="Hexapep"/>
</dbReference>
<dbReference type="FunFam" id="2.160.10.10:FF:000008">
    <property type="entry name" value="Maltose O-acetyltransferase"/>
    <property type="match status" value="1"/>
</dbReference>
<dbReference type="CDD" id="cd03357">
    <property type="entry name" value="LbH_MAT_GAT"/>
    <property type="match status" value="1"/>
</dbReference>
<dbReference type="EMBL" id="ACBW01000233">
    <property type="protein sequence ID" value="EEF78278.1"/>
    <property type="molecule type" value="Genomic_DNA"/>
</dbReference>
<proteinExistence type="inferred from homology"/>
<keyword evidence="4 5" id="KW-0012">Acyltransferase</keyword>
<evidence type="ECO:0000256" key="4">
    <source>
        <dbReference type="ARBA" id="ARBA00023315"/>
    </source>
</evidence>
<evidence type="ECO:0000313" key="7">
    <source>
        <dbReference type="EMBL" id="EEF78278.1"/>
    </source>
</evidence>
<keyword evidence="2 5" id="KW-0808">Transferase</keyword>
<evidence type="ECO:0000256" key="1">
    <source>
        <dbReference type="ARBA" id="ARBA00007274"/>
    </source>
</evidence>
<dbReference type="Gene3D" id="2.160.10.10">
    <property type="entry name" value="Hexapeptide repeat proteins"/>
    <property type="match status" value="1"/>
</dbReference>
<comment type="caution">
    <text evidence="7">The sequence shown here is derived from an EMBL/GenBank/DDBJ whole genome shotgun (WGS) entry which is preliminary data.</text>
</comment>
<gene>
    <name evidence="7" type="ORF">BACCOPRO_03805</name>
</gene>
<dbReference type="GeneID" id="78405359"/>
<dbReference type="PANTHER" id="PTHR43017">
    <property type="entry name" value="GALACTOSIDE O-ACETYLTRANSFERASE"/>
    <property type="match status" value="1"/>
</dbReference>
<keyword evidence="8" id="KW-1185">Reference proteome</keyword>
<dbReference type="AlphaFoldDB" id="S0FCP7"/>
<evidence type="ECO:0000256" key="3">
    <source>
        <dbReference type="ARBA" id="ARBA00022737"/>
    </source>
</evidence>
<accession>S0FCP7</accession>
<dbReference type="SUPFAM" id="SSF51161">
    <property type="entry name" value="Trimeric LpxA-like enzymes"/>
    <property type="match status" value="1"/>
</dbReference>
<feature type="domain" description="Maltose/galactoside acetyltransferase" evidence="6">
    <location>
        <begin position="7"/>
        <end position="61"/>
    </location>
</feature>
<dbReference type="InterPro" id="IPR024688">
    <property type="entry name" value="Mac_dom"/>
</dbReference>
<dbReference type="RefSeq" id="WP_008145425.1">
    <property type="nucleotide sequence ID" value="NZ_EQ973651.1"/>
</dbReference>
<dbReference type="PROSITE" id="PS00101">
    <property type="entry name" value="HEXAPEP_TRANSFERASES"/>
    <property type="match status" value="1"/>
</dbReference>
<dbReference type="EC" id="2.3.1.-" evidence="5"/>
<dbReference type="STRING" id="547042.BACCOPRO_03805"/>
<organism evidence="7 8">
    <name type="scientific">Phocaeicola coprophilus DSM 18228 = JCM 13818</name>
    <dbReference type="NCBI Taxonomy" id="547042"/>
    <lineage>
        <taxon>Bacteria</taxon>
        <taxon>Pseudomonadati</taxon>
        <taxon>Bacteroidota</taxon>
        <taxon>Bacteroidia</taxon>
        <taxon>Bacteroidales</taxon>
        <taxon>Bacteroidaceae</taxon>
        <taxon>Phocaeicola</taxon>
    </lineage>
</organism>
<dbReference type="Proteomes" id="UP000014073">
    <property type="component" value="Unassembled WGS sequence"/>
</dbReference>
<dbReference type="Pfam" id="PF00132">
    <property type="entry name" value="Hexapep"/>
    <property type="match status" value="1"/>
</dbReference>
<evidence type="ECO:0000313" key="8">
    <source>
        <dbReference type="Proteomes" id="UP000014073"/>
    </source>
</evidence>